<organism evidence="15 16">
    <name type="scientific">Delitschia confertaspora ATCC 74209</name>
    <dbReference type="NCBI Taxonomy" id="1513339"/>
    <lineage>
        <taxon>Eukaryota</taxon>
        <taxon>Fungi</taxon>
        <taxon>Dikarya</taxon>
        <taxon>Ascomycota</taxon>
        <taxon>Pezizomycotina</taxon>
        <taxon>Dothideomycetes</taxon>
        <taxon>Pleosporomycetidae</taxon>
        <taxon>Pleosporales</taxon>
        <taxon>Delitschiaceae</taxon>
        <taxon>Delitschia</taxon>
    </lineage>
</organism>
<dbReference type="PANTHER" id="PTHR22767">
    <property type="entry name" value="N-TERMINAL ACETYLTRANSFERASE-RELATED"/>
    <property type="match status" value="1"/>
</dbReference>
<dbReference type="FunFam" id="1.25.40.1040:FF:000003">
    <property type="entry name" value="N-terminal acetyltransferase A, auxiliary subunit"/>
    <property type="match status" value="1"/>
</dbReference>
<feature type="compositionally biased region" description="Basic and acidic residues" evidence="13">
    <location>
        <begin position="1020"/>
        <end position="1029"/>
    </location>
</feature>
<feature type="repeat" description="TPR" evidence="12">
    <location>
        <begin position="767"/>
        <end position="800"/>
    </location>
</feature>
<dbReference type="PROSITE" id="PS51068">
    <property type="entry name" value="FPG_CAT"/>
    <property type="match status" value="1"/>
</dbReference>
<dbReference type="PROSITE" id="PS50005">
    <property type="entry name" value="TPR"/>
    <property type="match status" value="2"/>
</dbReference>
<dbReference type="Proteomes" id="UP000799536">
    <property type="component" value="Unassembled WGS sequence"/>
</dbReference>
<evidence type="ECO:0000256" key="2">
    <source>
        <dbReference type="ARBA" id="ARBA00012720"/>
    </source>
</evidence>
<protein>
    <recommendedName>
        <fullName evidence="2">DNA-(apurinic or apyrimidinic site) lyase</fullName>
        <ecNumber evidence="2">4.2.99.18</ecNumber>
    </recommendedName>
</protein>
<keyword evidence="9" id="KW-0456">Lyase</keyword>
<feature type="compositionally biased region" description="Basic and acidic residues" evidence="13">
    <location>
        <begin position="322"/>
        <end position="331"/>
    </location>
</feature>
<feature type="compositionally biased region" description="Basic and acidic residues" evidence="13">
    <location>
        <begin position="970"/>
        <end position="986"/>
    </location>
</feature>
<reference evidence="15" key="1">
    <citation type="journal article" date="2020" name="Stud. Mycol.">
        <title>101 Dothideomycetes genomes: a test case for predicting lifestyles and emergence of pathogens.</title>
        <authorList>
            <person name="Haridas S."/>
            <person name="Albert R."/>
            <person name="Binder M."/>
            <person name="Bloem J."/>
            <person name="Labutti K."/>
            <person name="Salamov A."/>
            <person name="Andreopoulos B."/>
            <person name="Baker S."/>
            <person name="Barry K."/>
            <person name="Bills G."/>
            <person name="Bluhm B."/>
            <person name="Cannon C."/>
            <person name="Castanera R."/>
            <person name="Culley D."/>
            <person name="Daum C."/>
            <person name="Ezra D."/>
            <person name="Gonzalez J."/>
            <person name="Henrissat B."/>
            <person name="Kuo A."/>
            <person name="Liang C."/>
            <person name="Lipzen A."/>
            <person name="Lutzoni F."/>
            <person name="Magnuson J."/>
            <person name="Mondo S."/>
            <person name="Nolan M."/>
            <person name="Ohm R."/>
            <person name="Pangilinan J."/>
            <person name="Park H.-J."/>
            <person name="Ramirez L."/>
            <person name="Alfaro M."/>
            <person name="Sun H."/>
            <person name="Tritt A."/>
            <person name="Yoshinaga Y."/>
            <person name="Zwiers L.-H."/>
            <person name="Turgeon B."/>
            <person name="Goodwin S."/>
            <person name="Spatafora J."/>
            <person name="Crous P."/>
            <person name="Grigoriev I."/>
        </authorList>
    </citation>
    <scope>NUCLEOTIDE SEQUENCE</scope>
    <source>
        <strain evidence="15">ATCC 74209</strain>
    </source>
</reference>
<dbReference type="Gene3D" id="1.25.40.1010">
    <property type="match status" value="1"/>
</dbReference>
<dbReference type="GO" id="GO:0006284">
    <property type="term" value="P:base-excision repair"/>
    <property type="evidence" value="ECO:0007669"/>
    <property type="project" value="InterPro"/>
</dbReference>
<dbReference type="PANTHER" id="PTHR22767:SF2">
    <property type="entry name" value="N(ALPHA)-ACETYLTRANSFERASE 15_16, ISOFORM A"/>
    <property type="match status" value="1"/>
</dbReference>
<keyword evidence="3" id="KW-0677">Repeat</keyword>
<keyword evidence="10" id="KW-0511">Multifunctional enzyme</keyword>
<evidence type="ECO:0000256" key="13">
    <source>
        <dbReference type="SAM" id="MobiDB-lite"/>
    </source>
</evidence>
<feature type="compositionally biased region" description="Basic and acidic residues" evidence="13">
    <location>
        <begin position="343"/>
        <end position="352"/>
    </location>
</feature>
<evidence type="ECO:0000256" key="9">
    <source>
        <dbReference type="ARBA" id="ARBA00023239"/>
    </source>
</evidence>
<comment type="caution">
    <text evidence="15">The sequence shown here is derived from an EMBL/GenBank/DDBJ whole genome shotgun (WGS) entry which is preliminary data.</text>
</comment>
<comment type="similarity">
    <text evidence="1">Belongs to the FPG family.</text>
</comment>
<keyword evidence="7" id="KW-0238">DNA-binding</keyword>
<dbReference type="InterPro" id="IPR010979">
    <property type="entry name" value="Ribosomal_uS13-like_H2TH"/>
</dbReference>
<keyword evidence="6 12" id="KW-0802">TPR repeat</keyword>
<dbReference type="InterPro" id="IPR035937">
    <property type="entry name" value="FPG_N"/>
</dbReference>
<dbReference type="InterPro" id="IPR015886">
    <property type="entry name" value="H2TH_FPG"/>
</dbReference>
<dbReference type="GO" id="GO:0008270">
    <property type="term" value="F:zinc ion binding"/>
    <property type="evidence" value="ECO:0007669"/>
    <property type="project" value="InterPro"/>
</dbReference>
<dbReference type="Gene3D" id="1.25.40.1040">
    <property type="match status" value="1"/>
</dbReference>
<dbReference type="SUPFAM" id="SSF48452">
    <property type="entry name" value="TPR-like"/>
    <property type="match status" value="2"/>
</dbReference>
<dbReference type="Gene3D" id="3.20.190.10">
    <property type="entry name" value="MutM-like, N-terminal"/>
    <property type="match status" value="1"/>
</dbReference>
<dbReference type="OrthoDB" id="10263032at2759"/>
<dbReference type="Pfam" id="PF12895">
    <property type="entry name" value="ANAPC3"/>
    <property type="match status" value="1"/>
</dbReference>
<feature type="compositionally biased region" description="Acidic residues" evidence="13">
    <location>
        <begin position="299"/>
        <end position="310"/>
    </location>
</feature>
<evidence type="ECO:0000256" key="10">
    <source>
        <dbReference type="ARBA" id="ARBA00023268"/>
    </source>
</evidence>
<name>A0A9P4MN27_9PLEO</name>
<evidence type="ECO:0000256" key="7">
    <source>
        <dbReference type="ARBA" id="ARBA00023125"/>
    </source>
</evidence>
<dbReference type="FunFam" id="1.10.8.50:FF:000009">
    <property type="entry name" value="Formamidopyrimidine-DNA glycosylase"/>
    <property type="match status" value="1"/>
</dbReference>
<evidence type="ECO:0000256" key="8">
    <source>
        <dbReference type="ARBA" id="ARBA00023204"/>
    </source>
</evidence>
<keyword evidence="8" id="KW-0234">DNA repair</keyword>
<dbReference type="SMART" id="SM01232">
    <property type="entry name" value="H2TH"/>
    <property type="match status" value="1"/>
</dbReference>
<feature type="compositionally biased region" description="Basic and acidic residues" evidence="13">
    <location>
        <begin position="371"/>
        <end position="389"/>
    </location>
</feature>
<evidence type="ECO:0000256" key="1">
    <source>
        <dbReference type="ARBA" id="ARBA00009409"/>
    </source>
</evidence>
<dbReference type="EC" id="4.2.99.18" evidence="2"/>
<evidence type="ECO:0000256" key="5">
    <source>
        <dbReference type="ARBA" id="ARBA00022801"/>
    </source>
</evidence>
<dbReference type="EMBL" id="ML994339">
    <property type="protein sequence ID" value="KAF2196701.1"/>
    <property type="molecule type" value="Genomic_DNA"/>
</dbReference>
<dbReference type="GO" id="GO:0031415">
    <property type="term" value="C:NatA complex"/>
    <property type="evidence" value="ECO:0007669"/>
    <property type="project" value="TreeGrafter"/>
</dbReference>
<evidence type="ECO:0000256" key="11">
    <source>
        <dbReference type="ARBA" id="ARBA00023295"/>
    </source>
</evidence>
<dbReference type="AlphaFoldDB" id="A0A9P4MN27"/>
<dbReference type="InterPro" id="IPR012319">
    <property type="entry name" value="FPG_cat"/>
</dbReference>
<dbReference type="InterPro" id="IPR011990">
    <property type="entry name" value="TPR-like_helical_dom_sf"/>
</dbReference>
<evidence type="ECO:0000256" key="12">
    <source>
        <dbReference type="PROSITE-ProRule" id="PRU00339"/>
    </source>
</evidence>
<sequence length="1224" mass="139678">MAQIAEVARIVHYLSKHIVGKTIAAVKTQEDDIVYGKVGTSASAFQKAMTGKKVMAAKQQGKYFWLEMESPPHPLMHFGMSGWMKFSNDPTSYYRTEKPGENEWPPKFWKFILRMEEDDNEVAFVDARRLARIRLVDVEADQMRKTTPLKENGPDPVIDSEILTVEWLTRKLRSKKVPIKALLLDQANISGVGNWVGDEVLYQARLHPEQYSNTFSDAQIKQLHDALMYVCNTAVDLLGDSEKLPENWLMHYRWGKGKSNGSKMPNGDKITFLKVGGRTSAVVPSIQKKTGAVAGDIAENADESEDVEEEINPKKGSKRKAKKEEGEEVDAKPTIASKRGRKKVEEPVKEEGVQEDSPAAKKQKVATNGNSRKEKNVPDAKEEIPDGRRRSGRLSNSKEGSLFRSLVKHYESKQYKKGLKAAEQILRKVPNHGETQAMKALILNSQGQTEEAFALARESLKNDMKSHVCWHVYGLLYRSQKNYEEAIKAYKFALRIEPDSQNILRDLALLQAQIRDYQGYIQSRTLMVQARPQLRQNWTALAVAHHLAGDYKSAEHTLVTYEETLKQPPQKTDLEHSEATLYKNTIIAESGDVERALEHLRKIKKTNLDRTAVMEMEAKYLLQLGKNEEAEQAYAALLGRNNEYRAYYEGLEKAKGLDRSNEASLGELKALYESYAEKSDRVDAARRIPLDFLKGDDFKAAADKYLRRMLNKGVPSTFPNIKTLYADPLKKQIIEELVLGYASDKQTNGSIEGETNGAVSDRFEQSVIYFLAQHYNYHLSRDLKKAMEYINRAIELNPKSVDYHQTKARIYKHYGNTKKASETIEYARQLDQKDRYINTKCAKYQLRNNENEAALKTMSKFTRNETVGGPLGDLHDMQCMWYLLEDGEAYLRQKELGLALKRFTAISDIFDIWQDDQFDFHSFSLRKGQIRAYVDMIRWEDHLRDHPFFARAAISAVKIYLQLADKPELGNPDHNKFENMDPTERKKAQRKARKEQERLEKEEAEKKAAANKKVGTGGDGEPKKEDPDPKGITLLQTKEPLEACLKFLTPMLEFSPKTMEAQNLGFEVHFRRKKYALALKCLLAARELDPENPTLHEQTIRFRKAVDAAKDLPSQVTEVLKSSFTWLPAGADLKSYNNEWQQKHLDSAPHLQSAYKVRAFLDPGTKEVNEKDIQKLLDLPSNTQEQALAGLSCLEEWGSDEKTREAYREAAAGRWPEATVFEKR</sequence>
<evidence type="ECO:0000256" key="4">
    <source>
        <dbReference type="ARBA" id="ARBA00022763"/>
    </source>
</evidence>
<dbReference type="SUPFAM" id="SSF46946">
    <property type="entry name" value="S13-like H2TH domain"/>
    <property type="match status" value="1"/>
</dbReference>
<keyword evidence="16" id="KW-1185">Reference proteome</keyword>
<keyword evidence="5" id="KW-0378">Hydrolase</keyword>
<dbReference type="InterPro" id="IPR019734">
    <property type="entry name" value="TPR_rpt"/>
</dbReference>
<proteinExistence type="inferred from homology"/>
<feature type="domain" description="Formamidopyrimidine-DNA glycosylase catalytic" evidence="14">
    <location>
        <begin position="2"/>
        <end position="131"/>
    </location>
</feature>
<evidence type="ECO:0000256" key="3">
    <source>
        <dbReference type="ARBA" id="ARBA00022737"/>
    </source>
</evidence>
<evidence type="ECO:0000313" key="15">
    <source>
        <dbReference type="EMBL" id="KAF2196701.1"/>
    </source>
</evidence>
<dbReference type="SUPFAM" id="SSF81624">
    <property type="entry name" value="N-terminal domain of MutM-like DNA repair proteins"/>
    <property type="match status" value="1"/>
</dbReference>
<dbReference type="InterPro" id="IPR021183">
    <property type="entry name" value="NatA_aux_su"/>
</dbReference>
<dbReference type="Pfam" id="PF06831">
    <property type="entry name" value="H2TH"/>
    <property type="match status" value="1"/>
</dbReference>
<accession>A0A9P4MN27</accession>
<dbReference type="Gene3D" id="1.10.8.50">
    <property type="match status" value="1"/>
</dbReference>
<evidence type="ECO:0000313" key="16">
    <source>
        <dbReference type="Proteomes" id="UP000799536"/>
    </source>
</evidence>
<keyword evidence="11" id="KW-0326">Glycosidase</keyword>
<feature type="compositionally biased region" description="Basic and acidic residues" evidence="13">
    <location>
        <begin position="994"/>
        <end position="1008"/>
    </location>
</feature>
<feature type="region of interest" description="Disordered" evidence="13">
    <location>
        <begin position="297"/>
        <end position="397"/>
    </location>
</feature>
<keyword evidence="4" id="KW-0227">DNA damage</keyword>
<evidence type="ECO:0000259" key="14">
    <source>
        <dbReference type="PROSITE" id="PS51068"/>
    </source>
</evidence>
<dbReference type="Pfam" id="PF01149">
    <property type="entry name" value="Fapy_DNA_glyco"/>
    <property type="match status" value="1"/>
</dbReference>
<dbReference type="FunFam" id="1.25.40.1010:FF:000002">
    <property type="entry name" value="N-terminal acetyltransferase catalytic subunit (NAT1)"/>
    <property type="match status" value="1"/>
</dbReference>
<dbReference type="Pfam" id="PF12569">
    <property type="entry name" value="NatA_aux_su"/>
    <property type="match status" value="1"/>
</dbReference>
<dbReference type="SMART" id="SM00028">
    <property type="entry name" value="TPR"/>
    <property type="match status" value="6"/>
</dbReference>
<evidence type="ECO:0000256" key="6">
    <source>
        <dbReference type="ARBA" id="ARBA00022803"/>
    </source>
</evidence>
<dbReference type="GO" id="GO:0003684">
    <property type="term" value="F:damaged DNA binding"/>
    <property type="evidence" value="ECO:0007669"/>
    <property type="project" value="InterPro"/>
</dbReference>
<dbReference type="GO" id="GO:0019104">
    <property type="term" value="F:DNA N-glycosylase activity"/>
    <property type="evidence" value="ECO:0007669"/>
    <property type="project" value="InterPro"/>
</dbReference>
<dbReference type="GO" id="GO:0140078">
    <property type="term" value="F:class I DNA-(apurinic or apyrimidinic site) endonuclease activity"/>
    <property type="evidence" value="ECO:0007669"/>
    <property type="project" value="UniProtKB-EC"/>
</dbReference>
<feature type="region of interest" description="Disordered" evidence="13">
    <location>
        <begin position="970"/>
        <end position="1032"/>
    </location>
</feature>
<dbReference type="SMART" id="SM00898">
    <property type="entry name" value="Fapy_DNA_glyco"/>
    <property type="match status" value="1"/>
</dbReference>
<gene>
    <name evidence="15" type="ORF">GQ43DRAFT_382678</name>
</gene>
<feature type="repeat" description="TPR" evidence="12">
    <location>
        <begin position="467"/>
        <end position="500"/>
    </location>
</feature>
<dbReference type="CDD" id="cd08972">
    <property type="entry name" value="PF_Nei_N"/>
    <property type="match status" value="1"/>
</dbReference>